<reference evidence="5 6" key="2">
    <citation type="journal article" date="2016" name="Genome Announc.">
        <title>Genome Sequence of a Gram-Positive Diazotroph, Paenibacillus durus Type Strain ATCC 35681.</title>
        <authorList>
            <person name="Halim M.A."/>
            <person name="Rahman A.Y."/>
            <person name="Sim K.S."/>
            <person name="Yam H.C."/>
            <person name="Rahim A.A."/>
            <person name="Ghazali A.H."/>
            <person name="Najimudin N."/>
        </authorList>
    </citation>
    <scope>NUCLEOTIDE SEQUENCE [LARGE SCALE GENOMIC DNA]</scope>
    <source>
        <strain evidence="5 6">ATCC 35681</strain>
    </source>
</reference>
<evidence type="ECO:0000259" key="4">
    <source>
        <dbReference type="Pfam" id="PF06722"/>
    </source>
</evidence>
<organism evidence="5 6">
    <name type="scientific">Paenibacillus durus ATCC 35681</name>
    <dbReference type="NCBI Taxonomy" id="1333534"/>
    <lineage>
        <taxon>Bacteria</taxon>
        <taxon>Bacillati</taxon>
        <taxon>Bacillota</taxon>
        <taxon>Bacilli</taxon>
        <taxon>Bacillales</taxon>
        <taxon>Paenibacillaceae</taxon>
        <taxon>Paenibacillus</taxon>
    </lineage>
</organism>
<dbReference type="HOGENOM" id="CLU_000537_7_1_9"/>
<dbReference type="PANTHER" id="PTHR48043:SF145">
    <property type="entry name" value="FI06409P-RELATED"/>
    <property type="match status" value="1"/>
</dbReference>
<keyword evidence="3 5" id="KW-0808">Transferase</keyword>
<dbReference type="CDD" id="cd03784">
    <property type="entry name" value="GT1_Gtf-like"/>
    <property type="match status" value="1"/>
</dbReference>
<dbReference type="Proteomes" id="UP000034189">
    <property type="component" value="Chromosome"/>
</dbReference>
<dbReference type="FunFam" id="3.40.50.2000:FF:000072">
    <property type="entry name" value="Glycosyl transferase"/>
    <property type="match status" value="1"/>
</dbReference>
<dbReference type="EMBL" id="CP011114">
    <property type="protein sequence ID" value="AKG34774.1"/>
    <property type="molecule type" value="Genomic_DNA"/>
</dbReference>
<name>A0A0F7F8P2_PAEDU</name>
<evidence type="ECO:0000256" key="1">
    <source>
        <dbReference type="ARBA" id="ARBA00009995"/>
    </source>
</evidence>
<gene>
    <name evidence="5" type="ORF">VK70_09490</name>
</gene>
<dbReference type="InterPro" id="IPR002213">
    <property type="entry name" value="UDP_glucos_trans"/>
</dbReference>
<evidence type="ECO:0000313" key="6">
    <source>
        <dbReference type="Proteomes" id="UP000034189"/>
    </source>
</evidence>
<keyword evidence="2" id="KW-0328">Glycosyltransferase</keyword>
<dbReference type="InterPro" id="IPR010610">
    <property type="entry name" value="EryCIII-like_C"/>
</dbReference>
<dbReference type="GO" id="GO:0008194">
    <property type="term" value="F:UDP-glycosyltransferase activity"/>
    <property type="evidence" value="ECO:0007669"/>
    <property type="project" value="InterPro"/>
</dbReference>
<dbReference type="InterPro" id="IPR006326">
    <property type="entry name" value="UDPGT_MGT-like"/>
</dbReference>
<comment type="similarity">
    <text evidence="1">Belongs to the UDP-glycosyltransferase family.</text>
</comment>
<dbReference type="SUPFAM" id="SSF53756">
    <property type="entry name" value="UDP-Glycosyltransferase/glycogen phosphorylase"/>
    <property type="match status" value="1"/>
</dbReference>
<sequence length="389" mass="43710">MMNILMVNFPAEGHVNPTLGIVKAFADRGDHVHYITTEKFKERLEGVGAIVHLHTDLLRKASINPFTSSGMNAFINIHIQTALDILEITKRLSETINFDFVFYDKFCAGELVRDFLNIPSVSSSASFLMPEKEFINILGPDSFQPDENAERLLGQMKEKFAVLPKNMLQFMNNTGDLNIVYTSRYFQPDNELFGENYIFIGPSFPQRKTINHFPLDLLKDKKVLYISMGTVLDHVEQFFNTCIDAFSDFEGKVVIAAGEKADFTKIKQAPENFIISPYVPQLEVLNVSDVIVTHGGMNSVNEAIHYNVPLVVIPHDKDQPMVAQRLTELGAGYRLSKDNIDAHSLRKAVNEVLTNSEYKEAISQINDSFHMSGGPEKAIGVIDSFLKKA</sequence>
<feature type="domain" description="Erythromycin biosynthesis protein CIII-like C-terminal" evidence="4">
    <location>
        <begin position="242"/>
        <end position="369"/>
    </location>
</feature>
<dbReference type="RefSeq" id="WP_025695389.1">
    <property type="nucleotide sequence ID" value="NZ_ASQQ01000298.1"/>
</dbReference>
<dbReference type="AlphaFoldDB" id="A0A0F7F8P2"/>
<reference evidence="5 6" key="1">
    <citation type="submission" date="2015-03" db="EMBL/GenBank/DDBJ databases">
        <authorList>
            <person name="Abdul Halim M."/>
        </authorList>
    </citation>
    <scope>NUCLEOTIDE SEQUENCE [LARGE SCALE GENOMIC DNA]</scope>
    <source>
        <strain evidence="5 6">ATCC 35681</strain>
    </source>
</reference>
<dbReference type="NCBIfam" id="TIGR01426">
    <property type="entry name" value="MGT"/>
    <property type="match status" value="1"/>
</dbReference>
<proteinExistence type="inferred from homology"/>
<evidence type="ECO:0000256" key="2">
    <source>
        <dbReference type="ARBA" id="ARBA00022676"/>
    </source>
</evidence>
<dbReference type="Gene3D" id="3.40.50.2000">
    <property type="entry name" value="Glycogen Phosphorylase B"/>
    <property type="match status" value="2"/>
</dbReference>
<dbReference type="GO" id="GO:0016758">
    <property type="term" value="F:hexosyltransferase activity"/>
    <property type="evidence" value="ECO:0007669"/>
    <property type="project" value="InterPro"/>
</dbReference>
<protein>
    <submittedName>
        <fullName evidence="5">UDP-glucosyltransferase</fullName>
    </submittedName>
</protein>
<dbReference type="PATRIC" id="fig|1333534.5.peg.2078"/>
<dbReference type="OrthoDB" id="6620093at2"/>
<dbReference type="Pfam" id="PF06722">
    <property type="entry name" value="EryCIII-like_C"/>
    <property type="match status" value="1"/>
</dbReference>
<accession>A0A0F7F8P2</accession>
<dbReference type="PANTHER" id="PTHR48043">
    <property type="entry name" value="EG:EG0003.4 PROTEIN-RELATED"/>
    <property type="match status" value="1"/>
</dbReference>
<evidence type="ECO:0000256" key="3">
    <source>
        <dbReference type="ARBA" id="ARBA00022679"/>
    </source>
</evidence>
<evidence type="ECO:0000313" key="5">
    <source>
        <dbReference type="EMBL" id="AKG34774.1"/>
    </source>
</evidence>
<dbReference type="InterPro" id="IPR050271">
    <property type="entry name" value="UDP-glycosyltransferase"/>
</dbReference>